<feature type="coiled-coil region" evidence="9">
    <location>
        <begin position="158"/>
        <end position="185"/>
    </location>
</feature>
<evidence type="ECO:0000256" key="9">
    <source>
        <dbReference type="SAM" id="Coils"/>
    </source>
</evidence>
<feature type="transmembrane region" description="Helical" evidence="10">
    <location>
        <begin position="133"/>
        <end position="155"/>
    </location>
</feature>
<dbReference type="SUPFAM" id="SSF55874">
    <property type="entry name" value="ATPase domain of HSP90 chaperone/DNA topoisomerase II/histidine kinase"/>
    <property type="match status" value="1"/>
</dbReference>
<comment type="caution">
    <text evidence="12">The sequence shown here is derived from an EMBL/GenBank/DDBJ whole genome shotgun (WGS) entry which is preliminary data.</text>
</comment>
<organism evidence="12 13">
    <name type="scientific">Oceanitalea stevensii</name>
    <dbReference type="NCBI Taxonomy" id="2763072"/>
    <lineage>
        <taxon>Bacteria</taxon>
        <taxon>Bacillati</taxon>
        <taxon>Actinomycetota</taxon>
        <taxon>Actinomycetes</taxon>
        <taxon>Micrococcales</taxon>
        <taxon>Bogoriellaceae</taxon>
        <taxon>Georgenia</taxon>
    </lineage>
</organism>
<reference evidence="12 13" key="1">
    <citation type="submission" date="2020-08" db="EMBL/GenBank/DDBJ databases">
        <title>A Genomic Blueprint of the Chicken Gut Microbiome.</title>
        <authorList>
            <person name="Gilroy R."/>
            <person name="Ravi A."/>
            <person name="Getino M."/>
            <person name="Pursley I."/>
            <person name="Horton D.L."/>
            <person name="Alikhan N.-F."/>
            <person name="Baker D."/>
            <person name="Gharbi K."/>
            <person name="Hall N."/>
            <person name="Watson M."/>
            <person name="Adriaenssens E.M."/>
            <person name="Foster-Nyarko E."/>
            <person name="Jarju S."/>
            <person name="Secka A."/>
            <person name="Antonio M."/>
            <person name="Oren A."/>
            <person name="Chaudhuri R."/>
            <person name="La Ragione R.M."/>
            <person name="Hildebrand F."/>
            <person name="Pallen M.J."/>
        </authorList>
    </citation>
    <scope>NUCLEOTIDE SEQUENCE [LARGE SCALE GENOMIC DNA]</scope>
    <source>
        <strain evidence="12 13">Sa1BUA1</strain>
    </source>
</reference>
<comment type="catalytic activity">
    <reaction evidence="1">
        <text>ATP + protein L-histidine = ADP + protein N-phospho-L-histidine.</text>
        <dbReference type="EC" id="2.7.13.3"/>
    </reaction>
</comment>
<dbReference type="RefSeq" id="WP_251837890.1">
    <property type="nucleotide sequence ID" value="NZ_JACSPO010000001.1"/>
</dbReference>
<evidence type="ECO:0000256" key="2">
    <source>
        <dbReference type="ARBA" id="ARBA00012438"/>
    </source>
</evidence>
<dbReference type="InterPro" id="IPR050482">
    <property type="entry name" value="Sensor_HK_TwoCompSys"/>
</dbReference>
<evidence type="ECO:0000256" key="8">
    <source>
        <dbReference type="ARBA" id="ARBA00023012"/>
    </source>
</evidence>
<protein>
    <recommendedName>
        <fullName evidence="2">histidine kinase</fullName>
        <ecNumber evidence="2">2.7.13.3</ecNumber>
    </recommendedName>
</protein>
<keyword evidence="9" id="KW-0175">Coiled coil</keyword>
<evidence type="ECO:0000256" key="4">
    <source>
        <dbReference type="ARBA" id="ARBA00022679"/>
    </source>
</evidence>
<evidence type="ECO:0000313" key="12">
    <source>
        <dbReference type="EMBL" id="MBD8060712.1"/>
    </source>
</evidence>
<evidence type="ECO:0000256" key="6">
    <source>
        <dbReference type="ARBA" id="ARBA00022777"/>
    </source>
</evidence>
<gene>
    <name evidence="12" type="ORF">H9624_00060</name>
</gene>
<keyword evidence="6 12" id="KW-0418">Kinase</keyword>
<dbReference type="Gene3D" id="1.20.5.1930">
    <property type="match status" value="1"/>
</dbReference>
<dbReference type="InterPro" id="IPR036890">
    <property type="entry name" value="HATPase_C_sf"/>
</dbReference>
<dbReference type="InterPro" id="IPR011712">
    <property type="entry name" value="Sig_transdc_His_kin_sub3_dim/P"/>
</dbReference>
<keyword evidence="3" id="KW-0597">Phosphoprotein</keyword>
<evidence type="ECO:0000256" key="3">
    <source>
        <dbReference type="ARBA" id="ARBA00022553"/>
    </source>
</evidence>
<evidence type="ECO:0000259" key="11">
    <source>
        <dbReference type="Pfam" id="PF07730"/>
    </source>
</evidence>
<feature type="transmembrane region" description="Helical" evidence="10">
    <location>
        <begin position="82"/>
        <end position="99"/>
    </location>
</feature>
<dbReference type="EMBL" id="JACSPO010000001">
    <property type="protein sequence ID" value="MBD8060712.1"/>
    <property type="molecule type" value="Genomic_DNA"/>
</dbReference>
<sequence length="378" mass="40004">MARRSWAFDIALAVVVGVAGQLEAWWGTGATHRQGPLWAQALLYAVSAALLVGRRVSPLGCQAAILAVSVVVFVAYGAPEGTGVALPSAIAAYTVGRLVEARRAWWSLVLATAYWAAWSGLDPLNEGASVAERLGTIVWMSPIVIAWLVGALLRLSTVNREQRRAALLQREAQAVAQERNRIARELHDVVGHSVSVMTVQASAVRRRLTPDQAVEREALEAVEVTGRAAMAEMRRLVGVLRHDGDGTDLMPAPGLGRLDGLVEKVRAAGLQVSVSVTGTPRALAPGLDLTAYRLVQEGLTNTLRHARDAHGADVSIRYGADHVEVAVRDDGTSEQAAEPGNGLVGMRERVELYGGSLVAGPCAHGGFELVATLPVGPT</sequence>
<dbReference type="Gene3D" id="3.30.565.10">
    <property type="entry name" value="Histidine kinase-like ATPase, C-terminal domain"/>
    <property type="match status" value="1"/>
</dbReference>
<dbReference type="Pfam" id="PF07730">
    <property type="entry name" value="HisKA_3"/>
    <property type="match status" value="1"/>
</dbReference>
<keyword evidence="10" id="KW-0472">Membrane</keyword>
<proteinExistence type="predicted"/>
<feature type="domain" description="Signal transduction histidine kinase subgroup 3 dimerisation and phosphoacceptor" evidence="11">
    <location>
        <begin position="178"/>
        <end position="243"/>
    </location>
</feature>
<feature type="transmembrane region" description="Helical" evidence="10">
    <location>
        <begin position="104"/>
        <end position="121"/>
    </location>
</feature>
<keyword evidence="4" id="KW-0808">Transferase</keyword>
<keyword evidence="10" id="KW-1133">Transmembrane helix</keyword>
<dbReference type="CDD" id="cd16917">
    <property type="entry name" value="HATPase_UhpB-NarQ-NarX-like"/>
    <property type="match status" value="1"/>
</dbReference>
<name>A0ABR8YXA4_9MICO</name>
<dbReference type="PANTHER" id="PTHR24421">
    <property type="entry name" value="NITRATE/NITRITE SENSOR PROTEIN NARX-RELATED"/>
    <property type="match status" value="1"/>
</dbReference>
<keyword evidence="5" id="KW-0547">Nucleotide-binding</keyword>
<feature type="transmembrane region" description="Helical" evidence="10">
    <location>
        <begin position="59"/>
        <end position="76"/>
    </location>
</feature>
<feature type="transmembrane region" description="Helical" evidence="10">
    <location>
        <begin position="34"/>
        <end position="52"/>
    </location>
</feature>
<evidence type="ECO:0000256" key="7">
    <source>
        <dbReference type="ARBA" id="ARBA00022840"/>
    </source>
</evidence>
<accession>A0ABR8YXA4</accession>
<evidence type="ECO:0000256" key="10">
    <source>
        <dbReference type="SAM" id="Phobius"/>
    </source>
</evidence>
<dbReference type="Proteomes" id="UP000661894">
    <property type="component" value="Unassembled WGS sequence"/>
</dbReference>
<keyword evidence="13" id="KW-1185">Reference proteome</keyword>
<dbReference type="EC" id="2.7.13.3" evidence="2"/>
<evidence type="ECO:0000256" key="1">
    <source>
        <dbReference type="ARBA" id="ARBA00000085"/>
    </source>
</evidence>
<evidence type="ECO:0000313" key="13">
    <source>
        <dbReference type="Proteomes" id="UP000661894"/>
    </source>
</evidence>
<keyword evidence="10" id="KW-0812">Transmembrane</keyword>
<evidence type="ECO:0000256" key="5">
    <source>
        <dbReference type="ARBA" id="ARBA00022741"/>
    </source>
</evidence>
<dbReference type="PANTHER" id="PTHR24421:SF10">
    <property type="entry name" value="NITRATE_NITRITE SENSOR PROTEIN NARQ"/>
    <property type="match status" value="1"/>
</dbReference>
<keyword evidence="7" id="KW-0067">ATP-binding</keyword>
<dbReference type="GO" id="GO:0016301">
    <property type="term" value="F:kinase activity"/>
    <property type="evidence" value="ECO:0007669"/>
    <property type="project" value="UniProtKB-KW"/>
</dbReference>
<keyword evidence="8" id="KW-0902">Two-component regulatory system</keyword>